<feature type="non-terminal residue" evidence="1">
    <location>
        <position position="1"/>
    </location>
</feature>
<name>A0A7C5R545_9PROT</name>
<protein>
    <recommendedName>
        <fullName evidence="2">Plasmid maintenance system killer</fullName>
    </recommendedName>
</protein>
<reference evidence="1" key="1">
    <citation type="journal article" date="2020" name="mSystems">
        <title>Genome- and Community-Level Interaction Insights into Carbon Utilization and Element Cycling Functions of Hydrothermarchaeota in Hydrothermal Sediment.</title>
        <authorList>
            <person name="Zhou Z."/>
            <person name="Liu Y."/>
            <person name="Xu W."/>
            <person name="Pan J."/>
            <person name="Luo Z.H."/>
            <person name="Li M."/>
        </authorList>
    </citation>
    <scope>NUCLEOTIDE SEQUENCE [LARGE SCALE GENOMIC DNA]</scope>
    <source>
        <strain evidence="1">HyVt-485</strain>
    </source>
</reference>
<dbReference type="EMBL" id="DRMJ01000531">
    <property type="protein sequence ID" value="HHL43946.1"/>
    <property type="molecule type" value="Genomic_DNA"/>
</dbReference>
<dbReference type="SUPFAM" id="SSF143011">
    <property type="entry name" value="RelE-like"/>
    <property type="match status" value="1"/>
</dbReference>
<gene>
    <name evidence="1" type="ORF">ENJ42_10030</name>
</gene>
<accession>A0A7C5R545</accession>
<sequence>VPKIIQLIDAFRDMDGIDEFLSLPKGKPHKLKGNRAHTYAISVYANWRLTFEYIAKDNSIHILDFEDYH</sequence>
<dbReference type="AlphaFoldDB" id="A0A7C5R545"/>
<dbReference type="Gene3D" id="3.30.2310.20">
    <property type="entry name" value="RelE-like"/>
    <property type="match status" value="1"/>
</dbReference>
<proteinExistence type="predicted"/>
<organism evidence="1">
    <name type="scientific">Hellea balneolensis</name>
    <dbReference type="NCBI Taxonomy" id="287478"/>
    <lineage>
        <taxon>Bacteria</taxon>
        <taxon>Pseudomonadati</taxon>
        <taxon>Pseudomonadota</taxon>
        <taxon>Alphaproteobacteria</taxon>
        <taxon>Maricaulales</taxon>
        <taxon>Robiginitomaculaceae</taxon>
        <taxon>Hellea</taxon>
    </lineage>
</organism>
<evidence type="ECO:0000313" key="1">
    <source>
        <dbReference type="EMBL" id="HHL43946.1"/>
    </source>
</evidence>
<dbReference type="Proteomes" id="UP000885830">
    <property type="component" value="Unassembled WGS sequence"/>
</dbReference>
<evidence type="ECO:0008006" key="2">
    <source>
        <dbReference type="Google" id="ProtNLM"/>
    </source>
</evidence>
<comment type="caution">
    <text evidence="1">The sequence shown here is derived from an EMBL/GenBank/DDBJ whole genome shotgun (WGS) entry which is preliminary data.</text>
</comment>
<dbReference type="InterPro" id="IPR035093">
    <property type="entry name" value="RelE/ParE_toxin_dom_sf"/>
</dbReference>